<protein>
    <submittedName>
        <fullName evidence="2">Alpha/beta hydrolase</fullName>
    </submittedName>
</protein>
<evidence type="ECO:0000313" key="2">
    <source>
        <dbReference type="EMBL" id="BDM68931.1"/>
    </source>
</evidence>
<dbReference type="Gene3D" id="3.40.50.1820">
    <property type="entry name" value="alpha/beta hydrolase"/>
    <property type="match status" value="1"/>
</dbReference>
<accession>A0ABN6QVJ3</accession>
<keyword evidence="3" id="KW-1185">Reference proteome</keyword>
<dbReference type="RefSeq" id="WP_261952881.1">
    <property type="nucleotide sequence ID" value="NZ_AP026073.1"/>
</dbReference>
<dbReference type="SUPFAM" id="SSF53474">
    <property type="entry name" value="alpha/beta-Hydrolases"/>
    <property type="match status" value="1"/>
</dbReference>
<evidence type="ECO:0000313" key="3">
    <source>
        <dbReference type="Proteomes" id="UP001059597"/>
    </source>
</evidence>
<dbReference type="PANTHER" id="PTHR45763:SF46">
    <property type="entry name" value="AB HYDROLASE-1 DOMAIN-CONTAINING PROTEIN"/>
    <property type="match status" value="1"/>
</dbReference>
<feature type="domain" description="AB hydrolase-1" evidence="1">
    <location>
        <begin position="42"/>
        <end position="152"/>
    </location>
</feature>
<sequence>MTSATDDGPPLGIDAPARLGRTALPDGRRLAWAEWGPPEGRPVLLCPGGATGRTLGFGTHLLDDLGVRLLSVDRPGLGASDPAPGRTLTDWADDVAALLAARGIRRPHLVGYSQGVPFALACAAHGLATAVSAVSGSAEPSAPELADALSPDVRAMVAAVARDPEDAEATVAASADAASMWDMVTAGCAPADRAVFRHRAFAHAFRQAIERGFAQGPGGFARDTVLTMGRWPFTLTDITVPVDLWYGEDDASMFHSHHLSEPLVRELPLAHRHIVRHAGGLLLWTHAEAVLRALLRHGEV</sequence>
<reference evidence="2" key="1">
    <citation type="submission" date="2022-06" db="EMBL/GenBank/DDBJ databases">
        <title>Complete genome sequence of Streptomyces nigrescens HEK616.</title>
        <authorList>
            <person name="Asamizu S."/>
            <person name="Onaka H."/>
        </authorList>
    </citation>
    <scope>NUCLEOTIDE SEQUENCE</scope>
    <source>
        <strain evidence="2">HEK616</strain>
    </source>
</reference>
<dbReference type="Pfam" id="PF00561">
    <property type="entry name" value="Abhydrolase_1"/>
    <property type="match status" value="1"/>
</dbReference>
<evidence type="ECO:0000259" key="1">
    <source>
        <dbReference type="Pfam" id="PF00561"/>
    </source>
</evidence>
<name>A0ABN6QVJ3_STRNI</name>
<keyword evidence="2" id="KW-0378">Hydrolase</keyword>
<dbReference type="GO" id="GO:0016787">
    <property type="term" value="F:hydrolase activity"/>
    <property type="evidence" value="ECO:0007669"/>
    <property type="project" value="UniProtKB-KW"/>
</dbReference>
<organism evidence="2 3">
    <name type="scientific">Streptomyces nigrescens</name>
    <dbReference type="NCBI Taxonomy" id="1920"/>
    <lineage>
        <taxon>Bacteria</taxon>
        <taxon>Bacillati</taxon>
        <taxon>Actinomycetota</taxon>
        <taxon>Actinomycetes</taxon>
        <taxon>Kitasatosporales</taxon>
        <taxon>Streptomycetaceae</taxon>
        <taxon>Streptomyces</taxon>
    </lineage>
</organism>
<gene>
    <name evidence="2" type="ORF">HEK616_24180</name>
</gene>
<dbReference type="EMBL" id="AP026073">
    <property type="protein sequence ID" value="BDM68931.1"/>
    <property type="molecule type" value="Genomic_DNA"/>
</dbReference>
<dbReference type="InterPro" id="IPR029058">
    <property type="entry name" value="AB_hydrolase_fold"/>
</dbReference>
<dbReference type="PANTHER" id="PTHR45763">
    <property type="entry name" value="HYDROLASE, ALPHA/BETA FOLD FAMILY PROTEIN, EXPRESSED-RELATED"/>
    <property type="match status" value="1"/>
</dbReference>
<proteinExistence type="predicted"/>
<dbReference type="Proteomes" id="UP001059597">
    <property type="component" value="Chromosome"/>
</dbReference>
<dbReference type="InterPro" id="IPR000073">
    <property type="entry name" value="AB_hydrolase_1"/>
</dbReference>